<proteinExistence type="inferred from homology"/>
<dbReference type="Proteomes" id="UP000510888">
    <property type="component" value="Chromosome 2"/>
</dbReference>
<keyword evidence="5" id="KW-0136">Cellulose degradation</keyword>
<feature type="signal peptide" evidence="8">
    <location>
        <begin position="1"/>
        <end position="29"/>
    </location>
</feature>
<dbReference type="GO" id="GO:0008810">
    <property type="term" value="F:cellulase activity"/>
    <property type="evidence" value="ECO:0007669"/>
    <property type="project" value="UniProtKB-EC"/>
</dbReference>
<dbReference type="InterPro" id="IPR008928">
    <property type="entry name" value="6-hairpin_glycosidase_sf"/>
</dbReference>
<dbReference type="GO" id="GO:0030245">
    <property type="term" value="P:cellulose catabolic process"/>
    <property type="evidence" value="ECO:0007669"/>
    <property type="project" value="UniProtKB-KW"/>
</dbReference>
<dbReference type="EMBL" id="AP023175">
    <property type="protein sequence ID" value="BCF90424.1"/>
    <property type="molecule type" value="Genomic_DNA"/>
</dbReference>
<evidence type="ECO:0000256" key="1">
    <source>
        <dbReference type="ARBA" id="ARBA00000966"/>
    </source>
</evidence>
<keyword evidence="7" id="KW-0119">Carbohydrate metabolism</keyword>
<evidence type="ECO:0000256" key="8">
    <source>
        <dbReference type="SAM" id="SignalP"/>
    </source>
</evidence>
<keyword evidence="10" id="KW-1185">Reference proteome</keyword>
<dbReference type="AlphaFoldDB" id="A0A7I8BP04"/>
<evidence type="ECO:0000313" key="10">
    <source>
        <dbReference type="Proteomes" id="UP000510888"/>
    </source>
</evidence>
<evidence type="ECO:0000256" key="5">
    <source>
        <dbReference type="ARBA" id="ARBA00023001"/>
    </source>
</evidence>
<comment type="similarity">
    <text evidence="2">Belongs to the glycosyl hydrolase 8 (cellulase D) family.</text>
</comment>
<dbReference type="InterPro" id="IPR002037">
    <property type="entry name" value="Glyco_hydro_8"/>
</dbReference>
<dbReference type="RefSeq" id="WP_180723928.1">
    <property type="nucleotide sequence ID" value="NZ_AP023175.1"/>
</dbReference>
<dbReference type="SUPFAM" id="SSF48208">
    <property type="entry name" value="Six-hairpin glycosidases"/>
    <property type="match status" value="1"/>
</dbReference>
<evidence type="ECO:0000256" key="6">
    <source>
        <dbReference type="ARBA" id="ARBA00023295"/>
    </source>
</evidence>
<dbReference type="Gene3D" id="1.50.10.10">
    <property type="match status" value="1"/>
</dbReference>
<keyword evidence="7" id="KW-0624">Polysaccharide degradation</keyword>
<evidence type="ECO:0000256" key="7">
    <source>
        <dbReference type="ARBA" id="ARBA00023326"/>
    </source>
</evidence>
<dbReference type="KEGG" id="plad:PPGU16_34910"/>
<keyword evidence="4" id="KW-0378">Hydrolase</keyword>
<comment type="catalytic activity">
    <reaction evidence="1">
        <text>Endohydrolysis of (1-&gt;4)-beta-D-glucosidic linkages in cellulose, lichenin and cereal beta-D-glucans.</text>
        <dbReference type="EC" id="3.2.1.4"/>
    </reaction>
</comment>
<dbReference type="InterPro" id="IPR012341">
    <property type="entry name" value="6hp_glycosidase-like_sf"/>
</dbReference>
<accession>A0A7I8BP04</accession>
<evidence type="ECO:0000256" key="2">
    <source>
        <dbReference type="ARBA" id="ARBA00009209"/>
    </source>
</evidence>
<protein>
    <recommendedName>
        <fullName evidence="3">cellulase</fullName>
        <ecNumber evidence="3">3.2.1.4</ecNumber>
    </recommendedName>
</protein>
<name>A0A7I8BP04_9BURK</name>
<dbReference type="Pfam" id="PF01270">
    <property type="entry name" value="Glyco_hydro_8"/>
    <property type="match status" value="1"/>
</dbReference>
<organism evidence="9 10">
    <name type="scientific">Paraburkholderia largidicola</name>
    <dbReference type="NCBI Taxonomy" id="3014751"/>
    <lineage>
        <taxon>Bacteria</taxon>
        <taxon>Pseudomonadati</taxon>
        <taxon>Pseudomonadota</taxon>
        <taxon>Betaproteobacteria</taxon>
        <taxon>Burkholderiales</taxon>
        <taxon>Burkholderiaceae</taxon>
        <taxon>Paraburkholderia</taxon>
    </lineage>
</organism>
<sequence>MRASFLSRPLHAALACAGVMVGMTGHAHAATCDDWSAYRAFVSRFVQQDGRVVDFSTPTQQTTSEGQSYGLFFALVANDRATFERLLRWTRANLSAGRFDGDDVKLPSWQWGKKPDGSYGVIDPNSAADSDLWIAYDLFEAGRLWHEPAYTKLAYALVTQIEKQEVADLRGLGPMLLPGPQGFRNGNTTRLNPSYLPLPLLRALAAQSPNGPWARVADNAFKLVKTTSPLGFAPDWAAYRDGQFIVDPQKGDLGSYDAIRVYLWAGLTASADPLAKPWLAALHGMRDRIAQTGVPPEKVVTTTGNATGEGPIGFWGALLPYFRALGDTRAAGLAQTHLASLATPAPAPAPGAGQTTQNQPVYYDEVLMLFGTGSADGRYRFDENGRLVPRWENTCQSANARS</sequence>
<evidence type="ECO:0000256" key="3">
    <source>
        <dbReference type="ARBA" id="ARBA00012601"/>
    </source>
</evidence>
<feature type="chain" id="PRO_5029692320" description="cellulase" evidence="8">
    <location>
        <begin position="30"/>
        <end position="402"/>
    </location>
</feature>
<dbReference type="EC" id="3.2.1.4" evidence="3"/>
<evidence type="ECO:0000256" key="4">
    <source>
        <dbReference type="ARBA" id="ARBA00022801"/>
    </source>
</evidence>
<evidence type="ECO:0000313" key="9">
    <source>
        <dbReference type="EMBL" id="BCF90424.1"/>
    </source>
</evidence>
<gene>
    <name evidence="9" type="primary">wssD</name>
    <name evidence="9" type="ORF">PPGU16_34910</name>
</gene>
<dbReference type="NCBIfam" id="NF008305">
    <property type="entry name" value="PRK11097.1"/>
    <property type="match status" value="1"/>
</dbReference>
<keyword evidence="8" id="KW-0732">Signal</keyword>
<keyword evidence="6" id="KW-0326">Glycosidase</keyword>
<dbReference type="PRINTS" id="PR00735">
    <property type="entry name" value="GLHYDRLASE8"/>
</dbReference>
<reference evidence="9 10" key="1">
    <citation type="journal article" date="2020" name="Genes (Basel)">
        <title>Genomic Comparison of Insect Gut Symbionts from Divergent Burkholderia Subclades.</title>
        <authorList>
            <person name="Takeshita K."/>
            <person name="Kikuchi Y."/>
        </authorList>
    </citation>
    <scope>NUCLEOTIDE SEQUENCE [LARGE SCALE GENOMIC DNA]</scope>
    <source>
        <strain evidence="9 10">PGU16</strain>
    </source>
</reference>